<name>A0ACC1TF18_9APHY</name>
<protein>
    <submittedName>
        <fullName evidence="1">Uncharacterized protein</fullName>
    </submittedName>
</protein>
<organism evidence="1 2">
    <name type="scientific">Phlebia brevispora</name>
    <dbReference type="NCBI Taxonomy" id="194682"/>
    <lineage>
        <taxon>Eukaryota</taxon>
        <taxon>Fungi</taxon>
        <taxon>Dikarya</taxon>
        <taxon>Basidiomycota</taxon>
        <taxon>Agaricomycotina</taxon>
        <taxon>Agaricomycetes</taxon>
        <taxon>Polyporales</taxon>
        <taxon>Meruliaceae</taxon>
        <taxon>Phlebia</taxon>
    </lineage>
</organism>
<evidence type="ECO:0000313" key="2">
    <source>
        <dbReference type="Proteomes" id="UP001148662"/>
    </source>
</evidence>
<comment type="caution">
    <text evidence="1">The sequence shown here is derived from an EMBL/GenBank/DDBJ whole genome shotgun (WGS) entry which is preliminary data.</text>
</comment>
<proteinExistence type="predicted"/>
<evidence type="ECO:0000313" key="1">
    <source>
        <dbReference type="EMBL" id="KAJ3559879.1"/>
    </source>
</evidence>
<sequence>MSVQLNSRQFNQRLQLILDSWNNADKNDEYSSIAEADALFLVAGDPAGEDEPMRKGTAFQTWLLGYEFPSTFLLFEKSKIVVLCSASKAKILAQIQKANTPVPIEILIHAKAKEPSTDAVPKFLEAYASHQRVGYLTKETHTGKLVDEWNTALNSATTKPELVDMSPAVSSFMTVKDEDELKAIRTAANLTSTLLTHHVADKLETILDREAKITHEAFSAQIEYRLGDGGDKGPDMRVWSKGRGLSDVDWSSTEFCYGPIIQSQSTSTGYDLKSSAVSSPDNMAHKGVFLIALGMRYKGYCANLGRSFIVDPSKEQEAIYSLLTGLQAELLTVLKDGAVARDVYQHAVAYVKEKKPELEKNFVKNIGHGMGMEFRDSAYLLSPKNARKLKTGMVFNLALGFQDLEEAGTKYALHLVDTVQVMADKAVCLTYGVKSIKDTMFFLNQEVDEKDDKPSKKVPTTKLDANGASPAKNKTAGGKVLRNKTRSAAQEELIQSTAQKIAEHQHELHAKLQHEGLERYSESGGGLAGKEGKTWKRFQSYKGEAGLPREVEAMRIFVDRKAQTIVLPIYGFAVPFHINTIKNVSKNDEGEFTFLRVNFQTPGQLAGKKEDTPFEDPDATFIRSITYRSADGHRFDHLSKQITELKKEVNKREQQRKEMADVIEQDVLVEVKGRRPTKLPEVFIRPALDGKRLPGEVEIHQNGLRYQSPMGSQKVDILFSNVRHLFFQPCDHELLVIIHVHLKAPIMIGKKKAHDVQFFREASDVQFDETGNRKRKYRYGDEDEIELEQQERKRRQMLNREFKQFSEKIAEAATASTGDTVEVDIPFRELSFEGVPIRQNVRLQPTTECLVHLSDPPFLVVTLSDIEIASLERVQFGLKQFDMVLVFKDFTKPPLHINSIPSAQLDDVKNWLDSVDIPLAEGPVNLNWGPIMKTINDDPYDFFQQGGWSFLGGTAVEESEVEDESETESEYAAEDLEESSSSESESEYSDDGSDASDDEGSGSDFDDESEGEDWDELEKKAAKADKKRTEGGKGHESDDSERPKKKNWLLRILHVHARRRNSPLRSRLNYRVNFTGDIKCHTAITMRSGTLTSPPPSIMSNHTLCYHANAAPGIGFFAGDPCVFNAPRTTHHDHSNPPPATKIFTEKGHGRDVHHPVANGPSPVLTGNAFRGCVVAQNVYEARQKLYHQTRVSFAEDNALGVHLMSAFKGNLPTFGDWDAPILENIPTQKITCRILWPGYPPFHSGMYIKNARGEPVSKGKLATYVARAVLGMIEGGAGAKRGASPLVSSKEPSCAQ</sequence>
<accession>A0ACC1TF18</accession>
<reference evidence="1" key="1">
    <citation type="submission" date="2022-07" db="EMBL/GenBank/DDBJ databases">
        <title>Genome Sequence of Phlebia brevispora.</title>
        <authorList>
            <person name="Buettner E."/>
        </authorList>
    </citation>
    <scope>NUCLEOTIDE SEQUENCE</scope>
    <source>
        <strain evidence="1">MPL23</strain>
    </source>
</reference>
<keyword evidence="2" id="KW-1185">Reference proteome</keyword>
<gene>
    <name evidence="1" type="ORF">NM688_g71</name>
</gene>
<dbReference type="EMBL" id="JANHOG010000005">
    <property type="protein sequence ID" value="KAJ3559879.1"/>
    <property type="molecule type" value="Genomic_DNA"/>
</dbReference>
<dbReference type="Proteomes" id="UP001148662">
    <property type="component" value="Unassembled WGS sequence"/>
</dbReference>